<evidence type="ECO:0000256" key="3">
    <source>
        <dbReference type="ARBA" id="ARBA00022741"/>
    </source>
</evidence>
<dbReference type="SUPFAM" id="SSF53613">
    <property type="entry name" value="Ribokinase-like"/>
    <property type="match status" value="1"/>
</dbReference>
<evidence type="ECO:0000256" key="5">
    <source>
        <dbReference type="ARBA" id="ARBA00022840"/>
    </source>
</evidence>
<dbReference type="GO" id="GO:0016301">
    <property type="term" value="F:kinase activity"/>
    <property type="evidence" value="ECO:0007669"/>
    <property type="project" value="UniProtKB-KW"/>
</dbReference>
<organism evidence="7 8">
    <name type="scientific">Desulfuromonas acetoxidans (strain DSM 684 / 11070)</name>
    <dbReference type="NCBI Taxonomy" id="281689"/>
    <lineage>
        <taxon>Bacteria</taxon>
        <taxon>Pseudomonadati</taxon>
        <taxon>Thermodesulfobacteriota</taxon>
        <taxon>Desulfuromonadia</taxon>
        <taxon>Desulfuromonadales</taxon>
        <taxon>Desulfuromonadaceae</taxon>
        <taxon>Desulfuromonas</taxon>
    </lineage>
</organism>
<dbReference type="PANTHER" id="PTHR43085:SF1">
    <property type="entry name" value="PSEUDOURIDINE KINASE-RELATED"/>
    <property type="match status" value="1"/>
</dbReference>
<keyword evidence="5" id="KW-0067">ATP-binding</keyword>
<accession>Q1K1P7</accession>
<keyword evidence="8" id="KW-1185">Reference proteome</keyword>
<proteinExistence type="inferred from homology"/>
<name>Q1K1P7_DESA6</name>
<dbReference type="Gene3D" id="3.40.1190.20">
    <property type="match status" value="1"/>
</dbReference>
<keyword evidence="3" id="KW-0547">Nucleotide-binding</keyword>
<comment type="similarity">
    <text evidence="1">Belongs to the carbohydrate kinase PfkB family.</text>
</comment>
<reference evidence="7" key="2">
    <citation type="submission" date="2006-05" db="EMBL/GenBank/DDBJ databases">
        <title>Sequencing of the draft genome and assembly of Desulfuromonas acetoxidans DSM 684.</title>
        <authorList>
            <consortium name="US DOE Joint Genome Institute (JGI-PGF)"/>
            <person name="Copeland A."/>
            <person name="Lucas S."/>
            <person name="Lapidus A."/>
            <person name="Barry K."/>
            <person name="Detter J.C."/>
            <person name="Glavina del Rio T."/>
            <person name="Hammon N."/>
            <person name="Israni S."/>
            <person name="Dalin E."/>
            <person name="Tice H."/>
            <person name="Bruce D."/>
            <person name="Pitluck S."/>
            <person name="Richardson P."/>
        </authorList>
    </citation>
    <scope>NUCLEOTIDE SEQUENCE [LARGE SCALE GENOMIC DNA]</scope>
    <source>
        <strain evidence="7">DSM 684</strain>
    </source>
</reference>
<evidence type="ECO:0000313" key="7">
    <source>
        <dbReference type="EMBL" id="EAT16341.1"/>
    </source>
</evidence>
<sequence length="303" mass="33763">MSLQGNTPLIFGEVLYDIFPDQSVLGGAPFNVCWHLAGFGLDPQFISRIGTDTLGDQVVQSMHDWGLATQGVQRDDNHTTGRVSVSLQQGQPQYLIEENQAYDHIASDQHYPSYPQTPLLYHGTLALRSTTNRNTLNHLLSSTQAPSFVDLNLRTPWWNPERITALLKRCCWAKMNDVELEIVSREARQSDVPLTEQIKNLAETFNIDHLFVTCGENGSYCAQQGNVFFQPSAPVANVVDTVGAGDAFSAVCIIGLLLNWPTQSILERAGQFAAFLCHQRGALLDDKQVYLTLLQQWNVNDDQ</sequence>
<feature type="domain" description="Carbohydrate kinase PfkB" evidence="6">
    <location>
        <begin position="22"/>
        <end position="283"/>
    </location>
</feature>
<dbReference type="InterPro" id="IPR011611">
    <property type="entry name" value="PfkB_dom"/>
</dbReference>
<dbReference type="Pfam" id="PF00294">
    <property type="entry name" value="PfkB"/>
    <property type="match status" value="1"/>
</dbReference>
<dbReference type="InterPro" id="IPR029056">
    <property type="entry name" value="Ribokinase-like"/>
</dbReference>
<dbReference type="InterPro" id="IPR050306">
    <property type="entry name" value="PfkB_Carbo_kinase"/>
</dbReference>
<evidence type="ECO:0000313" key="8">
    <source>
        <dbReference type="Proteomes" id="UP000005695"/>
    </source>
</evidence>
<comment type="caution">
    <text evidence="7">The sequence shown here is derived from an EMBL/GenBank/DDBJ whole genome shotgun (WGS) entry which is preliminary data.</text>
</comment>
<evidence type="ECO:0000256" key="4">
    <source>
        <dbReference type="ARBA" id="ARBA00022777"/>
    </source>
</evidence>
<keyword evidence="2" id="KW-0808">Transferase</keyword>
<dbReference type="GO" id="GO:0005524">
    <property type="term" value="F:ATP binding"/>
    <property type="evidence" value="ECO:0007669"/>
    <property type="project" value="UniProtKB-KW"/>
</dbReference>
<evidence type="ECO:0000256" key="1">
    <source>
        <dbReference type="ARBA" id="ARBA00010688"/>
    </source>
</evidence>
<evidence type="ECO:0000259" key="6">
    <source>
        <dbReference type="Pfam" id="PF00294"/>
    </source>
</evidence>
<dbReference type="Proteomes" id="UP000005695">
    <property type="component" value="Unassembled WGS sequence"/>
</dbReference>
<reference evidence="7" key="1">
    <citation type="submission" date="2006-05" db="EMBL/GenBank/DDBJ databases">
        <title>Annotation of the draft genome assembly of Desulfuromonas acetoxidans DSM 684.</title>
        <authorList>
            <consortium name="US DOE Joint Genome Institute (JGI-ORNL)"/>
            <person name="Larimer F."/>
            <person name="Land M."/>
            <person name="Hauser L."/>
        </authorList>
    </citation>
    <scope>NUCLEOTIDE SEQUENCE [LARGE SCALE GENOMIC DNA]</scope>
    <source>
        <strain evidence="7">DSM 684</strain>
    </source>
</reference>
<keyword evidence="4" id="KW-0418">Kinase</keyword>
<dbReference type="OrthoDB" id="9779730at2"/>
<gene>
    <name evidence="7" type="ORF">Dace_1805</name>
</gene>
<dbReference type="AlphaFoldDB" id="Q1K1P7"/>
<dbReference type="RefSeq" id="WP_005998917.1">
    <property type="nucleotide sequence ID" value="NZ_AAEW02000005.1"/>
</dbReference>
<dbReference type="PANTHER" id="PTHR43085">
    <property type="entry name" value="HEXOKINASE FAMILY MEMBER"/>
    <property type="match status" value="1"/>
</dbReference>
<protein>
    <submittedName>
        <fullName evidence="7">PfkB</fullName>
    </submittedName>
</protein>
<dbReference type="EMBL" id="AAEW02000005">
    <property type="protein sequence ID" value="EAT16341.1"/>
    <property type="molecule type" value="Genomic_DNA"/>
</dbReference>
<evidence type="ECO:0000256" key="2">
    <source>
        <dbReference type="ARBA" id="ARBA00022679"/>
    </source>
</evidence>